<dbReference type="Gene3D" id="2.40.260.10">
    <property type="entry name" value="Sortase"/>
    <property type="match status" value="1"/>
</dbReference>
<dbReference type="Proteomes" id="UP000178873">
    <property type="component" value="Unassembled WGS sequence"/>
</dbReference>
<sequence length="219" mass="23705">MQITRIFSLWLVIFVMSYTILSVVRLVPAELSDANSAAVNALFSILTPVSREAVVSVSNNAFAQTGASAAVVQEVILPDHLSIEKIGVDAPIVNPATRDITVLDAALMQGIVRFPGSGGLDDDSNMFLFGHSTNRTAVYNQAYKSLNRLGELQIGDIITVTSGGIEYRYRVFSVSLADSDKALVEFSTGEKLLTLSTCDTFGARSDRFVVHARFIKDLP</sequence>
<organism evidence="3 4">
    <name type="scientific">Candidatus Taylorbacteria bacterium RIFCSPHIGHO2_01_FULL_46_22b</name>
    <dbReference type="NCBI Taxonomy" id="1802301"/>
    <lineage>
        <taxon>Bacteria</taxon>
        <taxon>Candidatus Tayloriibacteriota</taxon>
    </lineage>
</organism>
<reference evidence="3 4" key="1">
    <citation type="journal article" date="2016" name="Nat. Commun.">
        <title>Thousands of microbial genomes shed light on interconnected biogeochemical processes in an aquifer system.</title>
        <authorList>
            <person name="Anantharaman K."/>
            <person name="Brown C.T."/>
            <person name="Hug L.A."/>
            <person name="Sharon I."/>
            <person name="Castelle C.J."/>
            <person name="Probst A.J."/>
            <person name="Thomas B.C."/>
            <person name="Singh A."/>
            <person name="Wilkins M.J."/>
            <person name="Karaoz U."/>
            <person name="Brodie E.L."/>
            <person name="Williams K.H."/>
            <person name="Hubbard S.S."/>
            <person name="Banfield J.F."/>
        </authorList>
    </citation>
    <scope>NUCLEOTIDE SEQUENCE [LARGE SCALE GENOMIC DNA]</scope>
</reference>
<dbReference type="InterPro" id="IPR005754">
    <property type="entry name" value="Sortase"/>
</dbReference>
<evidence type="ECO:0000313" key="4">
    <source>
        <dbReference type="Proteomes" id="UP000178873"/>
    </source>
</evidence>
<dbReference type="CDD" id="cd00004">
    <property type="entry name" value="Sortase"/>
    <property type="match status" value="1"/>
</dbReference>
<keyword evidence="2" id="KW-0812">Transmembrane</keyword>
<keyword evidence="1" id="KW-0378">Hydrolase</keyword>
<feature type="transmembrane region" description="Helical" evidence="2">
    <location>
        <begin position="7"/>
        <end position="27"/>
    </location>
</feature>
<accession>A0A1G2M437</accession>
<keyword evidence="2" id="KW-1133">Transmembrane helix</keyword>
<dbReference type="EMBL" id="MHRF01000003">
    <property type="protein sequence ID" value="OHA18665.1"/>
    <property type="molecule type" value="Genomic_DNA"/>
</dbReference>
<dbReference type="Pfam" id="PF04203">
    <property type="entry name" value="Sortase"/>
    <property type="match status" value="1"/>
</dbReference>
<evidence type="ECO:0000256" key="1">
    <source>
        <dbReference type="ARBA" id="ARBA00022801"/>
    </source>
</evidence>
<keyword evidence="2" id="KW-0472">Membrane</keyword>
<evidence type="ECO:0000313" key="3">
    <source>
        <dbReference type="EMBL" id="OHA18665.1"/>
    </source>
</evidence>
<name>A0A1G2M437_9BACT</name>
<dbReference type="GO" id="GO:0016787">
    <property type="term" value="F:hydrolase activity"/>
    <property type="evidence" value="ECO:0007669"/>
    <property type="project" value="UniProtKB-KW"/>
</dbReference>
<dbReference type="STRING" id="1802301.A2664_00355"/>
<proteinExistence type="predicted"/>
<gene>
    <name evidence="3" type="ORF">A2664_00355</name>
</gene>
<dbReference type="AlphaFoldDB" id="A0A1G2M437"/>
<evidence type="ECO:0008006" key="5">
    <source>
        <dbReference type="Google" id="ProtNLM"/>
    </source>
</evidence>
<protein>
    <recommendedName>
        <fullName evidence="5">Sortase</fullName>
    </recommendedName>
</protein>
<dbReference type="InterPro" id="IPR023365">
    <property type="entry name" value="Sortase_dom-sf"/>
</dbReference>
<dbReference type="SUPFAM" id="SSF63817">
    <property type="entry name" value="Sortase"/>
    <property type="match status" value="1"/>
</dbReference>
<comment type="caution">
    <text evidence="3">The sequence shown here is derived from an EMBL/GenBank/DDBJ whole genome shotgun (WGS) entry which is preliminary data.</text>
</comment>
<evidence type="ECO:0000256" key="2">
    <source>
        <dbReference type="SAM" id="Phobius"/>
    </source>
</evidence>